<comment type="similarity">
    <text evidence="1">Belongs to the bacterial sugar transferase family.</text>
</comment>
<dbReference type="InterPro" id="IPR003362">
    <property type="entry name" value="Bact_transf"/>
</dbReference>
<proteinExistence type="inferred from homology"/>
<keyword evidence="2" id="KW-0812">Transmembrane</keyword>
<dbReference type="Proteomes" id="UP001344906">
    <property type="component" value="Unassembled WGS sequence"/>
</dbReference>
<keyword evidence="2" id="KW-0472">Membrane</keyword>
<dbReference type="PANTHER" id="PTHR30576:SF0">
    <property type="entry name" value="UNDECAPRENYL-PHOSPHATE N-ACETYLGALACTOSAMINYL 1-PHOSPHATE TRANSFERASE-RELATED"/>
    <property type="match status" value="1"/>
</dbReference>
<gene>
    <name evidence="4" type="ORF">KDH_28040</name>
</gene>
<evidence type="ECO:0000259" key="3">
    <source>
        <dbReference type="Pfam" id="PF02397"/>
    </source>
</evidence>
<comment type="caution">
    <text evidence="4">The sequence shown here is derived from an EMBL/GenBank/DDBJ whole genome shotgun (WGS) entry which is preliminary data.</text>
</comment>
<evidence type="ECO:0000313" key="5">
    <source>
        <dbReference type="Proteomes" id="UP001344906"/>
    </source>
</evidence>
<sequence>MHTKSKWQSSIFLQDSSWRQGRKEALPAFYLCWYFSMNLIFGFIASFLLLLILPVLAMLIVIDSRGPIFYTQERLGYRGSCFSMYKFRTMQVAAGQQTQLTWTTSRDPRITRIGRFLRATHLDELPQALNILRGEMSLIGPRPELLQFASTLEKELPQYRSRLHVKPGLTGWAQVMYHYGDTLQDEQIKLSYDLYYIAHQSFLLDLQILLKTVGEVVRAHGR</sequence>
<protein>
    <recommendedName>
        <fullName evidence="3">Bacterial sugar transferase domain-containing protein</fullName>
    </recommendedName>
</protein>
<feature type="domain" description="Bacterial sugar transferase" evidence="3">
    <location>
        <begin position="40"/>
        <end position="217"/>
    </location>
</feature>
<reference evidence="4 5" key="1">
    <citation type="submission" date="2023-02" db="EMBL/GenBank/DDBJ databases">
        <title>Dictyobacter halimunensis sp. nov., a new member of the class Ktedonobacteria from forest soil in a geothermal area.</title>
        <authorList>
            <person name="Rachmania M.K."/>
            <person name="Ningsih F."/>
            <person name="Sakai Y."/>
            <person name="Yabe S."/>
            <person name="Yokota A."/>
            <person name="Sjamsuridzal W."/>
        </authorList>
    </citation>
    <scope>NUCLEOTIDE SEQUENCE [LARGE SCALE GENOMIC DNA]</scope>
    <source>
        <strain evidence="4 5">S3.2.2.5</strain>
    </source>
</reference>
<dbReference type="EMBL" id="BSRI01000001">
    <property type="protein sequence ID" value="GLV55960.1"/>
    <property type="molecule type" value="Genomic_DNA"/>
</dbReference>
<name>A0ABQ6FRM9_9CHLR</name>
<keyword evidence="2" id="KW-1133">Transmembrane helix</keyword>
<dbReference type="PANTHER" id="PTHR30576">
    <property type="entry name" value="COLANIC BIOSYNTHESIS UDP-GLUCOSE LIPID CARRIER TRANSFERASE"/>
    <property type="match status" value="1"/>
</dbReference>
<feature type="transmembrane region" description="Helical" evidence="2">
    <location>
        <begin position="39"/>
        <end position="62"/>
    </location>
</feature>
<evidence type="ECO:0000256" key="2">
    <source>
        <dbReference type="SAM" id="Phobius"/>
    </source>
</evidence>
<keyword evidence="5" id="KW-1185">Reference proteome</keyword>
<dbReference type="Pfam" id="PF02397">
    <property type="entry name" value="Bac_transf"/>
    <property type="match status" value="1"/>
</dbReference>
<evidence type="ECO:0000313" key="4">
    <source>
        <dbReference type="EMBL" id="GLV55960.1"/>
    </source>
</evidence>
<evidence type="ECO:0000256" key="1">
    <source>
        <dbReference type="ARBA" id="ARBA00006464"/>
    </source>
</evidence>
<organism evidence="4 5">
    <name type="scientific">Dictyobacter halimunensis</name>
    <dbReference type="NCBI Taxonomy" id="3026934"/>
    <lineage>
        <taxon>Bacteria</taxon>
        <taxon>Bacillati</taxon>
        <taxon>Chloroflexota</taxon>
        <taxon>Ktedonobacteria</taxon>
        <taxon>Ktedonobacterales</taxon>
        <taxon>Dictyobacteraceae</taxon>
        <taxon>Dictyobacter</taxon>
    </lineage>
</organism>
<accession>A0ABQ6FRM9</accession>